<reference evidence="1" key="1">
    <citation type="submission" date="2022-08" db="EMBL/GenBank/DDBJ databases">
        <authorList>
            <person name="Deng Y."/>
            <person name="Han X.-F."/>
            <person name="Zhang Y.-Q."/>
        </authorList>
    </citation>
    <scope>NUCLEOTIDE SEQUENCE</scope>
    <source>
        <strain evidence="1">CPCC 203386</strain>
    </source>
</reference>
<comment type="caution">
    <text evidence="1">The sequence shown here is derived from an EMBL/GenBank/DDBJ whole genome shotgun (WGS) entry which is preliminary data.</text>
</comment>
<sequence length="68" mass="7717">MENTELVNMRNAELAKQANKKDTTILEQGFTIQQLERENQELKNVIEQGRESLTKAFNILGDLIVGAK</sequence>
<evidence type="ECO:0000313" key="2">
    <source>
        <dbReference type="Proteomes" id="UP001165586"/>
    </source>
</evidence>
<dbReference type="Proteomes" id="UP001165586">
    <property type="component" value="Unassembled WGS sequence"/>
</dbReference>
<name>A0ABT2HB00_9MICO</name>
<protein>
    <submittedName>
        <fullName evidence="1">Uncharacterized protein</fullName>
    </submittedName>
</protein>
<proteinExistence type="predicted"/>
<accession>A0ABT2HB00</accession>
<gene>
    <name evidence="1" type="ORF">N1032_25670</name>
</gene>
<organism evidence="1 2">
    <name type="scientific">Herbiconiux daphne</name>
    <dbReference type="NCBI Taxonomy" id="2970914"/>
    <lineage>
        <taxon>Bacteria</taxon>
        <taxon>Bacillati</taxon>
        <taxon>Actinomycetota</taxon>
        <taxon>Actinomycetes</taxon>
        <taxon>Micrococcales</taxon>
        <taxon>Microbacteriaceae</taxon>
        <taxon>Herbiconiux</taxon>
    </lineage>
</organism>
<evidence type="ECO:0000313" key="1">
    <source>
        <dbReference type="EMBL" id="MCS5737120.1"/>
    </source>
</evidence>
<dbReference type="EMBL" id="JANLCJ010000430">
    <property type="protein sequence ID" value="MCS5737120.1"/>
    <property type="molecule type" value="Genomic_DNA"/>
</dbReference>
<keyword evidence="2" id="KW-1185">Reference proteome</keyword>
<dbReference type="RefSeq" id="WP_259543435.1">
    <property type="nucleotide sequence ID" value="NZ_JANLCJ010000430.1"/>
</dbReference>